<protein>
    <submittedName>
        <fullName evidence="2">Uncharacterized protein</fullName>
    </submittedName>
</protein>
<dbReference type="OrthoDB" id="9111172at2"/>
<name>A0A2S4M360_9BURK</name>
<evidence type="ECO:0000313" key="3">
    <source>
        <dbReference type="Proteomes" id="UP000237381"/>
    </source>
</evidence>
<reference evidence="2 3" key="1">
    <citation type="submission" date="2018-01" db="EMBL/GenBank/DDBJ databases">
        <title>Genomic Encyclopedia of Type Strains, Phase III (KMG-III): the genomes of soil and plant-associated and newly described type strains.</title>
        <authorList>
            <person name="Whitman W."/>
        </authorList>
    </citation>
    <scope>NUCLEOTIDE SEQUENCE [LARGE SCALE GENOMIC DNA]</scope>
    <source>
        <strain evidence="2 3">JCM 18070</strain>
    </source>
</reference>
<proteinExistence type="predicted"/>
<dbReference type="AlphaFoldDB" id="A0A2S4M360"/>
<accession>A0A2S4M360</accession>
<sequence length="115" mass="12350">MKSLAITAALLLVVPALSLAASPAQCVSWPVNIAQAKLKNEGITDPTKLDESKTRAVRLASQKVGKDLYRDVYDITFYEKSGRTIEVITSSEASSVECSMGSVDVFVVSKKLADN</sequence>
<comment type="caution">
    <text evidence="2">The sequence shown here is derived from an EMBL/GenBank/DDBJ whole genome shotgun (WGS) entry which is preliminary data.</text>
</comment>
<evidence type="ECO:0000256" key="1">
    <source>
        <dbReference type="SAM" id="SignalP"/>
    </source>
</evidence>
<dbReference type="Proteomes" id="UP000237381">
    <property type="component" value="Unassembled WGS sequence"/>
</dbReference>
<feature type="chain" id="PRO_5015529955" evidence="1">
    <location>
        <begin position="21"/>
        <end position="115"/>
    </location>
</feature>
<keyword evidence="3" id="KW-1185">Reference proteome</keyword>
<organism evidence="2 3">
    <name type="scientific">Paraburkholderia eburnea</name>
    <dbReference type="NCBI Taxonomy" id="1189126"/>
    <lineage>
        <taxon>Bacteria</taxon>
        <taxon>Pseudomonadati</taxon>
        <taxon>Pseudomonadota</taxon>
        <taxon>Betaproteobacteria</taxon>
        <taxon>Burkholderiales</taxon>
        <taxon>Burkholderiaceae</taxon>
        <taxon>Paraburkholderia</taxon>
    </lineage>
</organism>
<evidence type="ECO:0000313" key="2">
    <source>
        <dbReference type="EMBL" id="POR49130.1"/>
    </source>
</evidence>
<feature type="signal peptide" evidence="1">
    <location>
        <begin position="1"/>
        <end position="20"/>
    </location>
</feature>
<dbReference type="EMBL" id="PQGA01000012">
    <property type="protein sequence ID" value="POR49130.1"/>
    <property type="molecule type" value="Genomic_DNA"/>
</dbReference>
<gene>
    <name evidence="2" type="ORF">B0G62_112115</name>
</gene>
<keyword evidence="1" id="KW-0732">Signal</keyword>